<dbReference type="InterPro" id="IPR034660">
    <property type="entry name" value="DinB/YfiT-like"/>
</dbReference>
<proteinExistence type="inferred from homology"/>
<evidence type="ECO:0000313" key="3">
    <source>
        <dbReference type="EMBL" id="MDQ1208425.1"/>
    </source>
</evidence>
<sequence>MDFEKLFLYKQWSDQRLFRAIYQIDQSQFMQDYDFARQKLNHMIIVEELFRSRLEHNQSSHMQTNTSDLPTLEALQHRIAISDKWFIQFVQNLTMTQSLEILHFHFTDGKSGCLSISEILFHMINHGTYHRGNIAHALHHAQVIHPADTYTVFIHELEPERRVPHQF</sequence>
<reference evidence="3 4" key="1">
    <citation type="submission" date="2023-07" db="EMBL/GenBank/DDBJ databases">
        <title>Functional and genomic diversity of the sorghum phyllosphere microbiome.</title>
        <authorList>
            <person name="Shade A."/>
        </authorList>
    </citation>
    <scope>NUCLEOTIDE SEQUENCE [LARGE SCALE GENOMIC DNA]</scope>
    <source>
        <strain evidence="3 4">SORGH_AS_0887</strain>
    </source>
</reference>
<evidence type="ECO:0000256" key="2">
    <source>
        <dbReference type="ARBA" id="ARBA00022723"/>
    </source>
</evidence>
<dbReference type="Pfam" id="PF05163">
    <property type="entry name" value="DinB"/>
    <property type="match status" value="1"/>
</dbReference>
<name>A0ABU0UV44_ACIBI</name>
<keyword evidence="2" id="KW-0479">Metal-binding</keyword>
<dbReference type="PANTHER" id="PTHR37302">
    <property type="entry name" value="SLR1116 PROTEIN"/>
    <property type="match status" value="1"/>
</dbReference>
<dbReference type="RefSeq" id="WP_307002937.1">
    <property type="nucleotide sequence ID" value="NZ_JAUTBK010000002.1"/>
</dbReference>
<dbReference type="Proteomes" id="UP001233360">
    <property type="component" value="Unassembled WGS sequence"/>
</dbReference>
<organism evidence="3 4">
    <name type="scientific">Acinetobacter baylyi</name>
    <dbReference type="NCBI Taxonomy" id="202950"/>
    <lineage>
        <taxon>Bacteria</taxon>
        <taxon>Pseudomonadati</taxon>
        <taxon>Pseudomonadota</taxon>
        <taxon>Gammaproteobacteria</taxon>
        <taxon>Moraxellales</taxon>
        <taxon>Moraxellaceae</taxon>
        <taxon>Acinetobacter</taxon>
    </lineage>
</organism>
<comment type="similarity">
    <text evidence="1">Belongs to the DinB family.</text>
</comment>
<dbReference type="SUPFAM" id="SSF109854">
    <property type="entry name" value="DinB/YfiT-like putative metalloenzymes"/>
    <property type="match status" value="1"/>
</dbReference>
<gene>
    <name evidence="3" type="ORF">QE380_001348</name>
</gene>
<protein>
    <submittedName>
        <fullName evidence="3">Damage-inducible protein DinB</fullName>
    </submittedName>
</protein>
<evidence type="ECO:0000256" key="1">
    <source>
        <dbReference type="ARBA" id="ARBA00008635"/>
    </source>
</evidence>
<dbReference type="InterPro" id="IPR007837">
    <property type="entry name" value="DinB"/>
</dbReference>
<dbReference type="EMBL" id="JAUTBK010000002">
    <property type="protein sequence ID" value="MDQ1208425.1"/>
    <property type="molecule type" value="Genomic_DNA"/>
</dbReference>
<keyword evidence="4" id="KW-1185">Reference proteome</keyword>
<accession>A0ABU0UV44</accession>
<dbReference type="PANTHER" id="PTHR37302:SF1">
    <property type="entry name" value="PROTEIN DINB"/>
    <property type="match status" value="1"/>
</dbReference>
<comment type="caution">
    <text evidence="3">The sequence shown here is derived from an EMBL/GenBank/DDBJ whole genome shotgun (WGS) entry which is preliminary data.</text>
</comment>
<evidence type="ECO:0000313" key="4">
    <source>
        <dbReference type="Proteomes" id="UP001233360"/>
    </source>
</evidence>
<dbReference type="Gene3D" id="1.20.120.450">
    <property type="entry name" value="dinb family like domain"/>
    <property type="match status" value="1"/>
</dbReference>